<evidence type="ECO:0000313" key="1">
    <source>
        <dbReference type="EMBL" id="XBY43181.1"/>
    </source>
</evidence>
<dbReference type="KEGG" id="mflg:ABS361_13850"/>
<dbReference type="AlphaFoldDB" id="A0AAU7X522"/>
<dbReference type="Pfam" id="PF13344">
    <property type="entry name" value="Hydrolase_6"/>
    <property type="match status" value="1"/>
</dbReference>
<dbReference type="GO" id="GO:0016791">
    <property type="term" value="F:phosphatase activity"/>
    <property type="evidence" value="ECO:0007669"/>
    <property type="project" value="TreeGrafter"/>
</dbReference>
<reference evidence="1" key="1">
    <citation type="submission" date="2024-06" db="EMBL/GenBank/DDBJ databases">
        <title>Methylostella associata gen. nov., sp. nov., a novel Ancalomicrobiaceae-affiliated facultatively methylotrophic bacteria that feed on methanotrophs of the genus Methylococcus.</title>
        <authorList>
            <person name="Saltykova V."/>
            <person name="Danilova O.V."/>
            <person name="Oshkin I.Y."/>
            <person name="Belova S.E."/>
            <person name="Pimenov N.V."/>
            <person name="Dedysh S.N."/>
        </authorList>
    </citation>
    <scope>NUCLEOTIDE SEQUENCE</scope>
    <source>
        <strain evidence="1">S20</strain>
    </source>
</reference>
<dbReference type="PANTHER" id="PTHR19288:SF90">
    <property type="entry name" value="OS08G0542600 PROTEIN"/>
    <property type="match status" value="1"/>
</dbReference>
<gene>
    <name evidence="1" type="ORF">ABS361_13850</name>
</gene>
<sequence>MTFTPAPPPLIAGLSEIASGYSALICDVWGVIHNGVAAFPGAIEALTAFRRGGGRVCLVTNAPRPNAPIHEQLAQFGVPRDAYDDIVTSGDVTRHLLATRGERSLVHIGPERDLGLYDGLHLELTADDAGEIICVTGLNDDTVETPEDYRDRLAALAARGLTLVCANPDIVVERGHQLIWCAGALAKLYEELGGRVEMLGKPFSPIYAEALTRLELAADRVVAKSEILAIGDGLPTDVRGGVAQGIDVLFVTAGIHAADFGAPETPDMTKVAARLAREGLAARAAIPRLAW</sequence>
<accession>A0AAU7X522</accession>
<dbReference type="PANTHER" id="PTHR19288">
    <property type="entry name" value="4-NITROPHENYLPHOSPHATASE-RELATED"/>
    <property type="match status" value="1"/>
</dbReference>
<dbReference type="InterPro" id="IPR006356">
    <property type="entry name" value="HAD-SF_hydro_IIA_hyp3"/>
</dbReference>
<dbReference type="Pfam" id="PF13242">
    <property type="entry name" value="Hydrolase_like"/>
    <property type="match status" value="1"/>
</dbReference>
<dbReference type="SUPFAM" id="SSF56784">
    <property type="entry name" value="HAD-like"/>
    <property type="match status" value="1"/>
</dbReference>
<dbReference type="NCBIfam" id="TIGR01459">
    <property type="entry name" value="HAD-SF-IIA-hyp4"/>
    <property type="match status" value="1"/>
</dbReference>
<dbReference type="EMBL" id="CP158568">
    <property type="protein sequence ID" value="XBY43181.1"/>
    <property type="molecule type" value="Genomic_DNA"/>
</dbReference>
<dbReference type="NCBIfam" id="TIGR01460">
    <property type="entry name" value="HAD-SF-IIA"/>
    <property type="match status" value="1"/>
</dbReference>
<keyword evidence="1" id="KW-0378">Hydrolase</keyword>
<dbReference type="CDD" id="cd07525">
    <property type="entry name" value="HAD_like"/>
    <property type="match status" value="1"/>
</dbReference>
<dbReference type="RefSeq" id="WP_407048281.1">
    <property type="nucleotide sequence ID" value="NZ_CP158568.1"/>
</dbReference>
<name>A0AAU7X522_9HYPH</name>
<dbReference type="InterPro" id="IPR023214">
    <property type="entry name" value="HAD_sf"/>
</dbReference>
<dbReference type="InterPro" id="IPR006357">
    <property type="entry name" value="HAD-SF_hydro_IIA"/>
</dbReference>
<dbReference type="InterPro" id="IPR036412">
    <property type="entry name" value="HAD-like_sf"/>
</dbReference>
<proteinExistence type="predicted"/>
<dbReference type="Gene3D" id="3.40.50.1000">
    <property type="entry name" value="HAD superfamily/HAD-like"/>
    <property type="match status" value="2"/>
</dbReference>
<protein>
    <submittedName>
        <fullName evidence="1">TIGR01459 family HAD-type hydrolase</fullName>
    </submittedName>
</protein>
<organism evidence="1">
    <name type="scientific">Methyloraptor flagellatus</name>
    <dbReference type="NCBI Taxonomy" id="3162530"/>
    <lineage>
        <taxon>Bacteria</taxon>
        <taxon>Pseudomonadati</taxon>
        <taxon>Pseudomonadota</taxon>
        <taxon>Alphaproteobacteria</taxon>
        <taxon>Hyphomicrobiales</taxon>
        <taxon>Ancalomicrobiaceae</taxon>
        <taxon>Methyloraptor</taxon>
    </lineage>
</organism>
<dbReference type="GO" id="GO:0005737">
    <property type="term" value="C:cytoplasm"/>
    <property type="evidence" value="ECO:0007669"/>
    <property type="project" value="TreeGrafter"/>
</dbReference>